<reference evidence="10 11" key="1">
    <citation type="journal article" date="2010" name="Stand. Genomic Sci.">
        <title>Non-contiguous finished genome sequence of Aminomonas paucivorans type strain (GLU-3).</title>
        <authorList>
            <person name="Pitluck S."/>
            <person name="Yasawong M."/>
            <person name="Held B."/>
            <person name="Lapidus A."/>
            <person name="Nolan M."/>
            <person name="Copeland A."/>
            <person name="Lucas S."/>
            <person name="Del Rio T.G."/>
            <person name="Tice H."/>
            <person name="Cheng J.F."/>
            <person name="Chertkov O."/>
            <person name="Goodwin L."/>
            <person name="Tapia R."/>
            <person name="Han C."/>
            <person name="Liolios K."/>
            <person name="Ivanova N."/>
            <person name="Mavromatis K."/>
            <person name="Ovchinnikova G."/>
            <person name="Pati A."/>
            <person name="Chen A."/>
            <person name="Palaniappan K."/>
            <person name="Land M."/>
            <person name="Hauser L."/>
            <person name="Chang Y.J."/>
            <person name="Jeffries C.D."/>
            <person name="Pukall R."/>
            <person name="Spring S."/>
            <person name="Rohde M."/>
            <person name="Sikorski J."/>
            <person name="Goker M."/>
            <person name="Woyke T."/>
            <person name="Bristow J."/>
            <person name="Eisen J.A."/>
            <person name="Markowitz V."/>
            <person name="Hugenholtz P."/>
            <person name="Kyrpides N.C."/>
            <person name="Klenk H.P."/>
        </authorList>
    </citation>
    <scope>NUCLEOTIDE SEQUENCE [LARGE SCALE GENOMIC DNA]</scope>
    <source>
        <strain evidence="10 11">DSM 12260</strain>
    </source>
</reference>
<dbReference type="HOGENOM" id="CLU_028723_5_1_0"/>
<evidence type="ECO:0000256" key="2">
    <source>
        <dbReference type="ARBA" id="ARBA00009370"/>
    </source>
</evidence>
<proteinExistence type="inferred from homology"/>
<protein>
    <recommendedName>
        <fullName evidence="3 7">Signal peptidase I</fullName>
        <ecNumber evidence="3 7">3.4.21.89</ecNumber>
    </recommendedName>
</protein>
<organism evidence="10 11">
    <name type="scientific">Aminomonas paucivorans DSM 12260</name>
    <dbReference type="NCBI Taxonomy" id="584708"/>
    <lineage>
        <taxon>Bacteria</taxon>
        <taxon>Thermotogati</taxon>
        <taxon>Synergistota</taxon>
        <taxon>Synergistia</taxon>
        <taxon>Synergistales</taxon>
        <taxon>Synergistaceae</taxon>
        <taxon>Aminomonas</taxon>
    </lineage>
</organism>
<dbReference type="MEROPS" id="S26.025"/>
<dbReference type="InterPro" id="IPR000223">
    <property type="entry name" value="Pept_S26A_signal_pept_1"/>
</dbReference>
<comment type="similarity">
    <text evidence="2 8">Belongs to the peptidase S26 family.</text>
</comment>
<keyword evidence="11" id="KW-1185">Reference proteome</keyword>
<evidence type="ECO:0000256" key="8">
    <source>
        <dbReference type="RuleBase" id="RU362042"/>
    </source>
</evidence>
<dbReference type="PROSITE" id="PS00760">
    <property type="entry name" value="SPASE_I_2"/>
    <property type="match status" value="1"/>
</dbReference>
<dbReference type="InterPro" id="IPR019533">
    <property type="entry name" value="Peptidase_S26"/>
</dbReference>
<dbReference type="PaxDb" id="584708-Apau_0826"/>
<dbReference type="Pfam" id="PF10502">
    <property type="entry name" value="Peptidase_S26"/>
    <property type="match status" value="1"/>
</dbReference>
<dbReference type="Gene3D" id="2.10.109.10">
    <property type="entry name" value="Umud Fragment, subunit A"/>
    <property type="match status" value="1"/>
</dbReference>
<dbReference type="STRING" id="584708.Apau_0826"/>
<dbReference type="NCBIfam" id="TIGR02227">
    <property type="entry name" value="sigpep_I_bact"/>
    <property type="match status" value="1"/>
</dbReference>
<dbReference type="EC" id="3.4.21.89" evidence="3 7"/>
<dbReference type="PROSITE" id="PS00501">
    <property type="entry name" value="SPASE_I_1"/>
    <property type="match status" value="1"/>
</dbReference>
<name>E3CVQ3_9BACT</name>
<evidence type="ECO:0000256" key="5">
    <source>
        <dbReference type="ARBA" id="ARBA00022801"/>
    </source>
</evidence>
<evidence type="ECO:0000259" key="9">
    <source>
        <dbReference type="Pfam" id="PF10502"/>
    </source>
</evidence>
<dbReference type="InterPro" id="IPR019757">
    <property type="entry name" value="Pept_S26A_signal_pept_1_Lys-AS"/>
</dbReference>
<keyword evidence="7" id="KW-1133">Transmembrane helix</keyword>
<dbReference type="InterPro" id="IPR036286">
    <property type="entry name" value="LexA/Signal_pep-like_sf"/>
</dbReference>
<evidence type="ECO:0000256" key="6">
    <source>
        <dbReference type="PIRSR" id="PIRSR600223-1"/>
    </source>
</evidence>
<evidence type="ECO:0000256" key="7">
    <source>
        <dbReference type="RuleBase" id="RU003993"/>
    </source>
</evidence>
<dbReference type="GO" id="GO:0016020">
    <property type="term" value="C:membrane"/>
    <property type="evidence" value="ECO:0007669"/>
    <property type="project" value="UniProtKB-SubCell"/>
</dbReference>
<feature type="transmembrane region" description="Helical" evidence="7">
    <location>
        <begin position="34"/>
        <end position="54"/>
    </location>
</feature>
<feature type="domain" description="Peptidase S26" evidence="9">
    <location>
        <begin position="27"/>
        <end position="183"/>
    </location>
</feature>
<dbReference type="GO" id="GO:0009003">
    <property type="term" value="F:signal peptidase activity"/>
    <property type="evidence" value="ECO:0007669"/>
    <property type="project" value="UniProtKB-EC"/>
</dbReference>
<dbReference type="InterPro" id="IPR019758">
    <property type="entry name" value="Pept_S26A_signal_pept_1_CS"/>
</dbReference>
<accession>E3CVQ3</accession>
<dbReference type="SUPFAM" id="SSF51306">
    <property type="entry name" value="LexA/Signal peptidase"/>
    <property type="match status" value="1"/>
</dbReference>
<dbReference type="CDD" id="cd06530">
    <property type="entry name" value="S26_SPase_I"/>
    <property type="match status" value="1"/>
</dbReference>
<evidence type="ECO:0000313" key="11">
    <source>
        <dbReference type="Proteomes" id="UP000005096"/>
    </source>
</evidence>
<dbReference type="GO" id="GO:0006465">
    <property type="term" value="P:signal peptide processing"/>
    <property type="evidence" value="ECO:0007669"/>
    <property type="project" value="InterPro"/>
</dbReference>
<feature type="active site" evidence="6">
    <location>
        <position position="103"/>
    </location>
</feature>
<comment type="catalytic activity">
    <reaction evidence="1 7">
        <text>Cleavage of hydrophobic, N-terminal signal or leader sequences from secreted and periplasmic proteins.</text>
        <dbReference type="EC" id="3.4.21.89"/>
    </reaction>
</comment>
<evidence type="ECO:0000256" key="3">
    <source>
        <dbReference type="ARBA" id="ARBA00013208"/>
    </source>
</evidence>
<dbReference type="Proteomes" id="UP000005096">
    <property type="component" value="Chromosome"/>
</dbReference>
<dbReference type="AlphaFoldDB" id="E3CVQ3"/>
<dbReference type="PRINTS" id="PR00727">
    <property type="entry name" value="LEADERPTASE"/>
</dbReference>
<dbReference type="EMBL" id="CM001022">
    <property type="protein sequence ID" value="EFQ23254.1"/>
    <property type="molecule type" value="Genomic_DNA"/>
</dbReference>
<evidence type="ECO:0000256" key="4">
    <source>
        <dbReference type="ARBA" id="ARBA00022670"/>
    </source>
</evidence>
<dbReference type="PANTHER" id="PTHR43390:SF1">
    <property type="entry name" value="CHLOROPLAST PROCESSING PEPTIDASE"/>
    <property type="match status" value="1"/>
</dbReference>
<keyword evidence="4 7" id="KW-0645">Protease</keyword>
<dbReference type="eggNOG" id="COG0681">
    <property type="taxonomic scope" value="Bacteria"/>
</dbReference>
<evidence type="ECO:0000256" key="1">
    <source>
        <dbReference type="ARBA" id="ARBA00000677"/>
    </source>
</evidence>
<feature type="active site" evidence="6">
    <location>
        <position position="58"/>
    </location>
</feature>
<keyword evidence="7" id="KW-0472">Membrane</keyword>
<gene>
    <name evidence="10" type="ORF">Apau_0826</name>
</gene>
<dbReference type="InterPro" id="IPR019756">
    <property type="entry name" value="Pept_S26A_signal_pept_1_Ser-AS"/>
</dbReference>
<keyword evidence="7" id="KW-0812">Transmembrane</keyword>
<sequence length="192" mass="22188">MRQQAAPRPWAGCWTGGWGRDMAKPWWREALETILWALVLALVLRTFVVQAFWIPSGSMIPTLDPGDRVLVLKFWYHLPSVDPKRGNLVVFKYPVDPRRDFVKRIIGLPGETVELREGKVYVNGVQIDEPYVVNSDTYTMAATEVPKDSYFCMGDNRPNSQDSRFWGFVPRNFLKGPVVFRYWPLTRIGLPR</sequence>
<comment type="subcellular location">
    <subcellularLocation>
        <location evidence="8">Membrane</location>
        <topology evidence="8">Single-pass type II membrane protein</topology>
    </subcellularLocation>
</comment>
<keyword evidence="5 7" id="KW-0378">Hydrolase</keyword>
<dbReference type="GO" id="GO:0004252">
    <property type="term" value="F:serine-type endopeptidase activity"/>
    <property type="evidence" value="ECO:0007669"/>
    <property type="project" value="InterPro"/>
</dbReference>
<evidence type="ECO:0000313" key="10">
    <source>
        <dbReference type="EMBL" id="EFQ23254.1"/>
    </source>
</evidence>
<dbReference type="PANTHER" id="PTHR43390">
    <property type="entry name" value="SIGNAL PEPTIDASE I"/>
    <property type="match status" value="1"/>
</dbReference>
<dbReference type="PROSITE" id="PS00761">
    <property type="entry name" value="SPASE_I_3"/>
    <property type="match status" value="1"/>
</dbReference>